<name>A0A9X2M5S0_STRMQ</name>
<dbReference type="AlphaFoldDB" id="A0A9X2M5S0"/>
<keyword evidence="5" id="KW-1185">Reference proteome</keyword>
<dbReference type="Pfam" id="PF07228">
    <property type="entry name" value="SpoIIE"/>
    <property type="match status" value="1"/>
</dbReference>
<keyword evidence="1" id="KW-0378">Hydrolase</keyword>
<evidence type="ECO:0000313" key="4">
    <source>
        <dbReference type="EMBL" id="MCQ8835553.1"/>
    </source>
</evidence>
<dbReference type="PANTHER" id="PTHR43156">
    <property type="entry name" value="STAGE II SPORULATION PROTEIN E-RELATED"/>
    <property type="match status" value="1"/>
</dbReference>
<feature type="transmembrane region" description="Helical" evidence="2">
    <location>
        <begin position="92"/>
        <end position="110"/>
    </location>
</feature>
<reference evidence="4" key="1">
    <citation type="submission" date="2022-06" db="EMBL/GenBank/DDBJ databases">
        <title>WGS of actinobacteria.</title>
        <authorList>
            <person name="Thawai C."/>
        </authorList>
    </citation>
    <scope>NUCLEOTIDE SEQUENCE</scope>
    <source>
        <strain evidence="4">DSM 42010</strain>
    </source>
</reference>
<dbReference type="Proteomes" id="UP001142400">
    <property type="component" value="Unassembled WGS sequence"/>
</dbReference>
<comment type="caution">
    <text evidence="4">The sequence shown here is derived from an EMBL/GenBank/DDBJ whole genome shotgun (WGS) entry which is preliminary data.</text>
</comment>
<proteinExistence type="predicted"/>
<evidence type="ECO:0000259" key="3">
    <source>
        <dbReference type="SMART" id="SM00331"/>
    </source>
</evidence>
<dbReference type="SUPFAM" id="SSF81606">
    <property type="entry name" value="PP2C-like"/>
    <property type="match status" value="1"/>
</dbReference>
<dbReference type="PANTHER" id="PTHR43156:SF2">
    <property type="entry name" value="STAGE II SPORULATION PROTEIN E"/>
    <property type="match status" value="1"/>
</dbReference>
<evidence type="ECO:0000256" key="2">
    <source>
        <dbReference type="SAM" id="Phobius"/>
    </source>
</evidence>
<organism evidence="4 5">
    <name type="scientific">Streptomyces malaysiensis subsp. samsunensis</name>
    <dbReference type="NCBI Taxonomy" id="459658"/>
    <lineage>
        <taxon>Bacteria</taxon>
        <taxon>Bacillati</taxon>
        <taxon>Actinomycetota</taxon>
        <taxon>Actinomycetes</taxon>
        <taxon>Kitasatosporales</taxon>
        <taxon>Streptomycetaceae</taxon>
        <taxon>Streptomyces</taxon>
        <taxon>Streptomyces violaceusniger group</taxon>
    </lineage>
</organism>
<keyword evidence="2" id="KW-1133">Transmembrane helix</keyword>
<dbReference type="InterPro" id="IPR052016">
    <property type="entry name" value="Bact_Sigma-Reg"/>
</dbReference>
<dbReference type="SMART" id="SM00331">
    <property type="entry name" value="PP2C_SIG"/>
    <property type="match status" value="1"/>
</dbReference>
<evidence type="ECO:0000256" key="1">
    <source>
        <dbReference type="ARBA" id="ARBA00022801"/>
    </source>
</evidence>
<dbReference type="Gene3D" id="3.60.40.10">
    <property type="entry name" value="PPM-type phosphatase domain"/>
    <property type="match status" value="1"/>
</dbReference>
<feature type="domain" description="PPM-type phosphatase" evidence="3">
    <location>
        <begin position="143"/>
        <end position="366"/>
    </location>
</feature>
<sequence length="380" mass="40054">MRLRYDPARSIRPQWSSPLLLAVPVGLIVAITLVDINTPATIPFGPFLVAAPAIAASFAGPAETAMIGALAVAAQVLLSHVQGGVMTSPHQAQLGALVVISVLVTVLRYATDRHLRRLSLVRSVAVAAQEVLLRPLPGRVGPLCIASVYHAAQEEAQIGGDLYAAVRVEGATRLVIGDVRGKGLSAVGDASVLIGAFRGSAYCNLSLPGVAAHLGNAVYWNWIHSGEDSQETWESFVTALVLDVYDESCVAGMVNCGHPPPLLVHGTEITTLEATDPAPPLGLDMVSECDFTAGMFYFEDGDLLLLYTDGVTEARDSTGTFYPLPARLAAWKGSTVQSLVCYLQADLLQHVGGRINDDVAIVAITRAATVPGAQQRRTAC</sequence>
<evidence type="ECO:0000313" key="5">
    <source>
        <dbReference type="Proteomes" id="UP001142400"/>
    </source>
</evidence>
<dbReference type="InterPro" id="IPR036457">
    <property type="entry name" value="PPM-type-like_dom_sf"/>
</dbReference>
<feature type="transmembrane region" description="Helical" evidence="2">
    <location>
        <begin position="15"/>
        <end position="34"/>
    </location>
</feature>
<protein>
    <submittedName>
        <fullName evidence="4">Serine/threonine-protein phosphatase</fullName>
    </submittedName>
</protein>
<dbReference type="EMBL" id="JANIIC010000082">
    <property type="protein sequence ID" value="MCQ8835553.1"/>
    <property type="molecule type" value="Genomic_DNA"/>
</dbReference>
<dbReference type="GO" id="GO:0016791">
    <property type="term" value="F:phosphatase activity"/>
    <property type="evidence" value="ECO:0007669"/>
    <property type="project" value="TreeGrafter"/>
</dbReference>
<dbReference type="InterPro" id="IPR001932">
    <property type="entry name" value="PPM-type_phosphatase-like_dom"/>
</dbReference>
<keyword evidence="2" id="KW-0472">Membrane</keyword>
<accession>A0A9X2M5S0</accession>
<keyword evidence="2" id="KW-0812">Transmembrane</keyword>
<gene>
    <name evidence="4" type="ORF">NQU54_42715</name>
</gene>